<dbReference type="InParanoid" id="A0A6L2PP04"/>
<evidence type="ECO:0000313" key="4">
    <source>
        <dbReference type="EMBL" id="GFG34349.1"/>
    </source>
</evidence>
<feature type="region of interest" description="Disordered" evidence="2">
    <location>
        <begin position="340"/>
        <end position="365"/>
    </location>
</feature>
<feature type="region of interest" description="Disordered" evidence="2">
    <location>
        <begin position="152"/>
        <end position="177"/>
    </location>
</feature>
<evidence type="ECO:0000259" key="3">
    <source>
        <dbReference type="Pfam" id="PF12234"/>
    </source>
</evidence>
<dbReference type="InterPro" id="IPR015943">
    <property type="entry name" value="WD40/YVTN_repeat-like_dom_sf"/>
</dbReference>
<keyword evidence="5" id="KW-1185">Reference proteome</keyword>
<dbReference type="PANTHER" id="PTHR13950">
    <property type="entry name" value="RABCONNECTIN-RELATED"/>
    <property type="match status" value="1"/>
</dbReference>
<dbReference type="PROSITE" id="PS50082">
    <property type="entry name" value="WD_REPEATS_2"/>
    <property type="match status" value="2"/>
</dbReference>
<dbReference type="InterPro" id="IPR022033">
    <property type="entry name" value="Rav1p_C"/>
</dbReference>
<dbReference type="GO" id="GO:0007035">
    <property type="term" value="P:vacuolar acidification"/>
    <property type="evidence" value="ECO:0007669"/>
    <property type="project" value="TreeGrafter"/>
</dbReference>
<feature type="repeat" description="WD" evidence="1">
    <location>
        <begin position="2769"/>
        <end position="2810"/>
    </location>
</feature>
<accession>A0A6L2PP04</accession>
<dbReference type="SUPFAM" id="SSF50978">
    <property type="entry name" value="WD40 repeat-like"/>
    <property type="match status" value="1"/>
</dbReference>
<dbReference type="InterPro" id="IPR001680">
    <property type="entry name" value="WD40_rpt"/>
</dbReference>
<dbReference type="GO" id="GO:0043291">
    <property type="term" value="C:RAVE complex"/>
    <property type="evidence" value="ECO:0007669"/>
    <property type="project" value="TreeGrafter"/>
</dbReference>
<feature type="region of interest" description="Disordered" evidence="2">
    <location>
        <begin position="1862"/>
        <end position="1948"/>
    </location>
</feature>
<dbReference type="SMART" id="SM00320">
    <property type="entry name" value="WD40"/>
    <property type="match status" value="7"/>
</dbReference>
<dbReference type="PANTHER" id="PTHR13950:SF9">
    <property type="entry name" value="RABCONNECTIN-3A"/>
    <property type="match status" value="1"/>
</dbReference>
<dbReference type="InterPro" id="IPR052208">
    <property type="entry name" value="DmX-like/RAVE_component"/>
</dbReference>
<keyword evidence="1" id="KW-0853">WD repeat</keyword>
<protein>
    <recommendedName>
        <fullName evidence="3">RAVE complex protein Rav1 C-terminal domain-containing protein</fullName>
    </recommendedName>
</protein>
<dbReference type="PROSITE" id="PS50294">
    <property type="entry name" value="WD_REPEATS_REGION"/>
    <property type="match status" value="1"/>
</dbReference>
<feature type="compositionally biased region" description="Acidic residues" evidence="2">
    <location>
        <begin position="1908"/>
        <end position="1921"/>
    </location>
</feature>
<gene>
    <name evidence="4" type="ORF">Cfor_08792</name>
</gene>
<evidence type="ECO:0000256" key="1">
    <source>
        <dbReference type="PROSITE-ProRule" id="PRU00221"/>
    </source>
</evidence>
<feature type="compositionally biased region" description="Low complexity" evidence="2">
    <location>
        <begin position="1876"/>
        <end position="1892"/>
    </location>
</feature>
<dbReference type="Pfam" id="PF00400">
    <property type="entry name" value="WD40"/>
    <property type="match status" value="1"/>
</dbReference>
<dbReference type="FunCoup" id="A0A6L2PP04">
    <property type="interactions" value="801"/>
</dbReference>
<reference evidence="5" key="1">
    <citation type="submission" date="2020-01" db="EMBL/GenBank/DDBJ databases">
        <title>Draft genome sequence of the Termite Coptotermes fromosanus.</title>
        <authorList>
            <person name="Itakura S."/>
            <person name="Yosikawa Y."/>
            <person name="Umezawa K."/>
        </authorList>
    </citation>
    <scope>NUCLEOTIDE SEQUENCE [LARGE SCALE GENOMIC DNA]</scope>
</reference>
<feature type="region of interest" description="Disordered" evidence="2">
    <location>
        <begin position="2713"/>
        <end position="2733"/>
    </location>
</feature>
<feature type="region of interest" description="Disordered" evidence="2">
    <location>
        <begin position="1360"/>
        <end position="1387"/>
    </location>
</feature>
<feature type="compositionally biased region" description="Acidic residues" evidence="2">
    <location>
        <begin position="2429"/>
        <end position="2440"/>
    </location>
</feature>
<dbReference type="Pfam" id="PF12234">
    <property type="entry name" value="Rav1p_C"/>
    <property type="match status" value="2"/>
</dbReference>
<comment type="caution">
    <text evidence="4">The sequence shown here is derived from an EMBL/GenBank/DDBJ whole genome shotgun (WGS) entry which is preliminary data.</text>
</comment>
<feature type="compositionally biased region" description="Low complexity" evidence="2">
    <location>
        <begin position="167"/>
        <end position="177"/>
    </location>
</feature>
<proteinExistence type="predicted"/>
<feature type="domain" description="RAVE complex protein Rav1 C-terminal" evidence="3">
    <location>
        <begin position="985"/>
        <end position="1248"/>
    </location>
</feature>
<dbReference type="OrthoDB" id="342131at2759"/>
<evidence type="ECO:0000313" key="5">
    <source>
        <dbReference type="Proteomes" id="UP000502823"/>
    </source>
</evidence>
<feature type="region of interest" description="Disordered" evidence="2">
    <location>
        <begin position="2597"/>
        <end position="2623"/>
    </location>
</feature>
<dbReference type="FunFam" id="2.130.10.10:FF:001065">
    <property type="entry name" value="Dual oxidase maturation factor, putative"/>
    <property type="match status" value="1"/>
</dbReference>
<feature type="domain" description="RAVE complex protein Rav1 C-terminal" evidence="3">
    <location>
        <begin position="1457"/>
        <end position="1758"/>
    </location>
</feature>
<dbReference type="Proteomes" id="UP000502823">
    <property type="component" value="Unassembled WGS sequence"/>
</dbReference>
<organism evidence="4 5">
    <name type="scientific">Coptotermes formosanus</name>
    <name type="common">Formosan subterranean termite</name>
    <dbReference type="NCBI Taxonomy" id="36987"/>
    <lineage>
        <taxon>Eukaryota</taxon>
        <taxon>Metazoa</taxon>
        <taxon>Ecdysozoa</taxon>
        <taxon>Arthropoda</taxon>
        <taxon>Hexapoda</taxon>
        <taxon>Insecta</taxon>
        <taxon>Pterygota</taxon>
        <taxon>Neoptera</taxon>
        <taxon>Polyneoptera</taxon>
        <taxon>Dictyoptera</taxon>
        <taxon>Blattodea</taxon>
        <taxon>Blattoidea</taxon>
        <taxon>Termitoidae</taxon>
        <taxon>Rhinotermitidae</taxon>
        <taxon>Coptotermes</taxon>
    </lineage>
</organism>
<feature type="region of interest" description="Disordered" evidence="2">
    <location>
        <begin position="2417"/>
        <end position="2460"/>
    </location>
</feature>
<feature type="region of interest" description="Disordered" evidence="2">
    <location>
        <begin position="2332"/>
        <end position="2352"/>
    </location>
</feature>
<evidence type="ECO:0000256" key="2">
    <source>
        <dbReference type="SAM" id="MobiDB-lite"/>
    </source>
</evidence>
<dbReference type="EMBL" id="BLKM01008640">
    <property type="protein sequence ID" value="GFG34349.1"/>
    <property type="molecule type" value="Genomic_DNA"/>
</dbReference>
<sequence>TCFHIRRHAKHQQNQGNNLLGTGSPIPTLPSTYSVHDFHSYGYHGTGVTPGLHFHLAASINAETDIPLVPSLVTGDPDREPNFILHWLNNKEMHFSLQAENILQELTRKVVEKEENVRPYDKVSWTQHFLKQECFINLSYYGVTGKRPVKIGKSQSQEESSDEQHHSSFPSSSAHSHQSLSATTSINSLATDSGPTMGQAPDSLDAKIECLLRDWHHNPDLLFAIHPIDGSFLIWVVEWLDEYHPGSFRQAQVSFSTRIPNAFPLGDAMTMSTDVCLYNAYGCHLNYRDVLKPPATNKGPVTGPVNDPESSTPLPSVIEEESDLNLNGPAVDTVQQAQNAKVLSPRHGGSVSSTVEDSGNGGSLSDVVSADPSPAISMVSQHSNGTLNLWQLTFADHTKFSQVLSIGHSSRVSGHRFRVNDITCHPVLPLLLTTSHHNITDFPISPPTNITVEDHVNPSVKNKDIAAPVGFCSELILWRVDAVGPLSKSGGVLELARINSLEISAFSNVAWIPTLLPSTTLGNLSNSPSACFVASDGKSLRVYQAVIDARTLLAEVSSSERRSRMMDSMVSLSTDASSDDGLQHSSLHDKIKIVSLQSTARPGCIIQLDAISDATHDWQNTQFLHVFQDQLITGERAEEKSSGLHDVGREGDLSLMETQLGAMVDLQQSAVFEEPFYIVVLERTNKGTVVHMWRLVIASQPEPAGKMTGSMMYVPDSNLVQDDDEPEPTGRSASMSVGNQLGHNENPAPVQTSHVVITTTKVCTQDLPLPEGVEVIHASPAAGHLSSASIYPACFAPYIIVTACSDSTVRFWKCKCTKSGDKKKSYEWCEWEMIRKDPESAIDISGQPLNVSAAYSGRIACAYKYGKSFTRPSKNDPESRYVNLCVAIYECESTGGSEWVLEDTIHLKNIHLPRIQVDPHLDLSYLYDSRFLQKKQRINHIIQTLSSEDIRSPLKNGDQNDHHTNLHKTTGGLLAVPSFSTLQSLRKSIIECGNTCPLTQKHLVQLDWVSKEDGSHILTVAVGSKVLLFTPVSSDIAQANMKAMKESQSANRPILRKASSLAAPQFVDEIRWMKLRKIDLITADGLPPLPMQISWVRDGILVVGMDSEMHVYSQWKPNCKWRLFRERNGHLHHQESEELQDTRNLRDEDLRNLAQETSQRRLANVSSMPHLSRVSSINLTMLDSKKKRVQSEQMNNVDYMPDYGLFEASRIACPVLPQYHPKQLMELLNSGKIRWVKAILAHLVRCISSTCAIRQGGSTDEESAVRQRGWSRSRTLSVSYIGAGTTSPLEQRGSTTAIPEELTLDYAEITSIPPLPLWTLLAADKEVPTMSAQMSEDQHDYNDLFDGNLAVADESLDDLLEDEPDSPRRHDRRPSVNQERQGLSHFGPRQGRLLSRLLTHTHLPGLSSLDQMHLLALADTVSTCNTDFAERFAIDAAKTAIAKENLSGMPEGEDISSDSLDDCGLRFLLAMKHYNYLLRCLPIVQRAQFQRQGVGTNNLVWAFHSESEEELLALIPSYAKGSPRWATLKELGVGWWLRNHTLLKTCIEKVSKASYMVKQDPLDAAIFYLAMKKKSLVWGLFRSKRDERMTHFFSNNFSEDRWRKAALKNAFALLGKQRFEHAAAFFLLAGALRDAIEVCLNKLEDFQLAMVIARLYEGELESTPPNLRRLLYEEILGCDSEGGNQCLAQAHPDPFLRSMALWILKDYTGSLNTLLQTNTGSMHPQYSDSDDKFEGSSANPNVFNFYVYLRTHPLLIRQYIASTAQDKKAHTVVLSGFSYGSDAKPSNPDKQLLLEDSITPLERQLYFTTAHAHFKAGCPALALEVLSKLPSKVIDANGDDSPSLLNSPSKARVQDLQIDTGILSWGDPTDSQRNIDSSSSMDMSTHMSSSLDWSQPVTRGEESLELKWDDDDDENKSDDDDKSQRPLEMKVNPTNSTEQPIDADDSVENGGQLDIMAQQLKFVACLKILMEELSTLATGFEVDGGQLRYHLYIWLEALRQLCNYSFGDIESVNADEGILDTTQDLRDHNATPTMMMRPGEKPTLHEILMAEKMDFEAKVQRAAKRKKWLKANETLLRTLLSYCSLHGASGGGLASVRMELVLLLQELQQEKTQQQLLSPLPFPTTLPLLSASVACNKTVVADPVRHLQAQAHDMLQTIVELRSPPMPSRTHFSEVFVLRDLAVALSACIYQSLCDSDTFSVKQQTDNFGLESLARLSVVCPSSHLIAGHTRRRRYSSDEPLQVTTHPCKWPGVTNLRALLAREKDEDTPRLSVLLCEAFVATYMSLIVYALATCDSLILYRLAGQKFTNQTWAMLFGGGVKKLLKVAASSNSGTQSQGSLEREPSGGSEGGVWTTMTSLTKQRVRLNMRLLGQFTSQPGTPLMKEDKPTYREQFVPPEMSMVSYFLIKPQLPAEAESVDYDSADSAVSDLDDEEEEEDVFEGTTANPKVPDRENTEHSNPSSYSWCIMRLAIMKLVQHQLQDFLSVAGIEIQELPVCSPLIHCTLRVVTQWQDMLNEELDTRRPPPADYIPGCFVETNAAGPAIHKYRSLLEKCNTPFHPRHASAAPVRRLWSFLVRQEQVQDIFIRAVFGKRRSVSSTVDTPSATDGGKVTEDKGSDVGTSLPEPVRIIHKEQDSISAFCLNQVTTGLLAIATPREVQEMDIALLLELPTWLEDECEFDIINLTREPETLPASSFLVIQTSADRPMLAQSSSTMQNYGTNPSSPQPGLGGQTGRGASVMKGLNFPGSHDPRFCQFVIDRSRHLLKPMLKHRVDGIRRISSHPLLPLYLTGSQDGSVQMWEWGHNQSVSTPRPSGTFAKVTRVRFSEHGNKFGVADGDGNLSLWQVGLASASSRPFFTYQCHNKVTSDFVFLGSCSMIATAGHSSESKNVALWDSLLPQKKALITAFSCHDQGASSVVYAPQHQLVISAGKKGDVSIIDIRQRQLRHRFQAHESPIKCLAIDPGEEFFVTGSADGDIKVWGLSVHTALYSFPGEHARSSFFKNIGQGVTQLHVDSASRLFSCGADGSMKVRQLPERDLAVQTLY</sequence>
<feature type="compositionally biased region" description="Polar residues" evidence="2">
    <location>
        <begin position="2713"/>
        <end position="2723"/>
    </location>
</feature>
<dbReference type="Gene3D" id="2.130.10.10">
    <property type="entry name" value="YVTN repeat-like/Quinoprotein amine dehydrogenase"/>
    <property type="match status" value="1"/>
</dbReference>
<dbReference type="InterPro" id="IPR036322">
    <property type="entry name" value="WD40_repeat_dom_sf"/>
</dbReference>
<feature type="non-terminal residue" evidence="4">
    <location>
        <position position="1"/>
    </location>
</feature>
<feature type="repeat" description="WD" evidence="1">
    <location>
        <begin position="2949"/>
        <end position="2990"/>
    </location>
</feature>
<name>A0A6L2PP04_COPFO</name>